<feature type="compositionally biased region" description="Low complexity" evidence="1">
    <location>
        <begin position="454"/>
        <end position="466"/>
    </location>
</feature>
<feature type="compositionally biased region" description="Low complexity" evidence="1">
    <location>
        <begin position="207"/>
        <end position="230"/>
    </location>
</feature>
<gene>
    <name evidence="2" type="ORF">BU14_2070s0001</name>
</gene>
<dbReference type="OrthoDB" id="431507at2759"/>
<feature type="region of interest" description="Disordered" evidence="1">
    <location>
        <begin position="164"/>
        <end position="416"/>
    </location>
</feature>
<evidence type="ECO:0000313" key="3">
    <source>
        <dbReference type="Proteomes" id="UP000218209"/>
    </source>
</evidence>
<organism evidence="2 3">
    <name type="scientific">Porphyra umbilicalis</name>
    <name type="common">Purple laver</name>
    <name type="synonym">Red alga</name>
    <dbReference type="NCBI Taxonomy" id="2786"/>
    <lineage>
        <taxon>Eukaryota</taxon>
        <taxon>Rhodophyta</taxon>
        <taxon>Bangiophyceae</taxon>
        <taxon>Bangiales</taxon>
        <taxon>Bangiaceae</taxon>
        <taxon>Porphyra</taxon>
    </lineage>
</organism>
<accession>A0A1X6NK12</accession>
<dbReference type="EMBL" id="KV919941">
    <property type="protein sequence ID" value="OSX68938.1"/>
    <property type="molecule type" value="Genomic_DNA"/>
</dbReference>
<dbReference type="Proteomes" id="UP000218209">
    <property type="component" value="Unassembled WGS sequence"/>
</dbReference>
<keyword evidence="3" id="KW-1185">Reference proteome</keyword>
<evidence type="ECO:0000313" key="2">
    <source>
        <dbReference type="EMBL" id="OSX68938.1"/>
    </source>
</evidence>
<feature type="region of interest" description="Disordered" evidence="1">
    <location>
        <begin position="454"/>
        <end position="475"/>
    </location>
</feature>
<evidence type="ECO:0008006" key="4">
    <source>
        <dbReference type="Google" id="ProtNLM"/>
    </source>
</evidence>
<reference evidence="2 3" key="1">
    <citation type="submission" date="2017-03" db="EMBL/GenBank/DDBJ databases">
        <title>WGS assembly of Porphyra umbilicalis.</title>
        <authorList>
            <person name="Brawley S.H."/>
            <person name="Blouin N.A."/>
            <person name="Ficko-Blean E."/>
            <person name="Wheeler G.L."/>
            <person name="Lohr M."/>
            <person name="Goodson H.V."/>
            <person name="Jenkins J.W."/>
            <person name="Blaby-Haas C.E."/>
            <person name="Helliwell K.E."/>
            <person name="Chan C."/>
            <person name="Marriage T."/>
            <person name="Bhattacharya D."/>
            <person name="Klein A.S."/>
            <person name="Badis Y."/>
            <person name="Brodie J."/>
            <person name="Cao Y."/>
            <person name="Collen J."/>
            <person name="Dittami S.M."/>
            <person name="Gachon C.M."/>
            <person name="Green B.R."/>
            <person name="Karpowicz S."/>
            <person name="Kim J.W."/>
            <person name="Kudahl U."/>
            <person name="Lin S."/>
            <person name="Michel G."/>
            <person name="Mittag M."/>
            <person name="Olson B.J."/>
            <person name="Pangilinan J."/>
            <person name="Peng Y."/>
            <person name="Qiu H."/>
            <person name="Shu S."/>
            <person name="Singer J.T."/>
            <person name="Smith A.G."/>
            <person name="Sprecher B.N."/>
            <person name="Wagner V."/>
            <person name="Wang W."/>
            <person name="Wang Z.-Y."/>
            <person name="Yan J."/>
            <person name="Yarish C."/>
            <person name="Zoeuner-Riek S."/>
            <person name="Zhuang Y."/>
            <person name="Zou Y."/>
            <person name="Lindquist E.A."/>
            <person name="Grimwood J."/>
            <person name="Barry K."/>
            <person name="Rokhsar D.S."/>
            <person name="Schmutz J."/>
            <person name="Stiller J.W."/>
            <person name="Grossman A.R."/>
            <person name="Prochnik S.E."/>
        </authorList>
    </citation>
    <scope>NUCLEOTIDE SEQUENCE [LARGE SCALE GENOMIC DNA]</scope>
    <source>
        <strain evidence="2">4086291</strain>
    </source>
</reference>
<feature type="compositionally biased region" description="Acidic residues" evidence="1">
    <location>
        <begin position="185"/>
        <end position="200"/>
    </location>
</feature>
<dbReference type="AlphaFoldDB" id="A0A1X6NK12"/>
<proteinExistence type="predicted"/>
<feature type="compositionally biased region" description="Low complexity" evidence="1">
    <location>
        <begin position="386"/>
        <end position="395"/>
    </location>
</feature>
<feature type="compositionally biased region" description="Basic and acidic residues" evidence="1">
    <location>
        <begin position="173"/>
        <end position="184"/>
    </location>
</feature>
<feature type="compositionally biased region" description="Low complexity" evidence="1">
    <location>
        <begin position="340"/>
        <end position="350"/>
    </location>
</feature>
<name>A0A1X6NK12_PORUM</name>
<protein>
    <recommendedName>
        <fullName evidence="4">Methyltransferase FkbM domain-containing protein</fullName>
    </recommendedName>
</protein>
<sequence length="475" mass="46199">MEHCRAVAVPTTTCDALIRDYGTPFMLKVDIEGQDTHCIASLKRLRRSERPPYASVENVTPDHIRLFTGLGYHRFKAVDQGVLHTEAAKNAPELLGHSGPFGDNATDAVTGRHWQPASTLTARLPLPSVNAVTGDAAWYDLHAALPRTKVDKYLRARRKRLRKAAAASMGAGPRDEHDTSVGKEAEEEEEDDDDDPEEGDGPPLPLGAPEVGASDGRSAAAPPAATLGTNTTGGTGDEAGGNTTAAAAGTETSGDAAASASATGSGGAAAAPDANFKAAATPDAPADAGAPAAASPDGAPGAQAAAVNAAANASAAAATAASPDATPAAAEAPPSPSPAPSTAAAEGGDASPPPAAGGGDAAASPPPPAVVEGPAPVPARKGDTADGGAAAASGTHADDASSAPPPAADADGKPLDDAAVAVDKVGVAPGAAVRSGESPWARGGLVDAAAAPALAKQAPDGAAGAVTPPASGRLK</sequence>
<feature type="compositionally biased region" description="Low complexity" evidence="1">
    <location>
        <begin position="240"/>
        <end position="332"/>
    </location>
</feature>
<evidence type="ECO:0000256" key="1">
    <source>
        <dbReference type="SAM" id="MobiDB-lite"/>
    </source>
</evidence>